<dbReference type="GO" id="GO:0006941">
    <property type="term" value="P:striated muscle contraction"/>
    <property type="evidence" value="ECO:0007669"/>
    <property type="project" value="TreeGrafter"/>
</dbReference>
<dbReference type="GO" id="GO:0034704">
    <property type="term" value="C:calcium channel complex"/>
    <property type="evidence" value="ECO:0007669"/>
    <property type="project" value="TreeGrafter"/>
</dbReference>
<dbReference type="GO" id="GO:0005219">
    <property type="term" value="F:ryanodine-sensitive calcium-release channel activity"/>
    <property type="evidence" value="ECO:0007669"/>
    <property type="project" value="TreeGrafter"/>
</dbReference>
<gene>
    <name evidence="1" type="ORF">OFUS_LOCUS17754</name>
</gene>
<dbReference type="PANTHER" id="PTHR46399:SF8">
    <property type="entry name" value="B30.2_SPRY DOMAIN-CONTAINING PROTEIN"/>
    <property type="match status" value="1"/>
</dbReference>
<keyword evidence="2" id="KW-1185">Reference proteome</keyword>
<dbReference type="AlphaFoldDB" id="A0A8S4PIG4"/>
<feature type="non-terminal residue" evidence="1">
    <location>
        <position position="120"/>
    </location>
</feature>
<feature type="non-terminal residue" evidence="1">
    <location>
        <position position="1"/>
    </location>
</feature>
<reference evidence="1" key="1">
    <citation type="submission" date="2022-03" db="EMBL/GenBank/DDBJ databases">
        <authorList>
            <person name="Martin C."/>
        </authorList>
    </citation>
    <scope>NUCLEOTIDE SEQUENCE</scope>
</reference>
<dbReference type="GO" id="GO:0033017">
    <property type="term" value="C:sarcoplasmic reticulum membrane"/>
    <property type="evidence" value="ECO:0007669"/>
    <property type="project" value="TreeGrafter"/>
</dbReference>
<dbReference type="Proteomes" id="UP000749559">
    <property type="component" value="Unassembled WGS sequence"/>
</dbReference>
<sequence length="120" mass="13240">RHRPALGECVASFASAFPVAFLESNLNKYNKHSILYGISDEKIAEFSLEAQEVMNHLAEHLPSLDNIVAEIADLAESGGKYNEAPHVIEVTLPMLCSYLPFWWQQGPDSVTANDGNHVTT</sequence>
<dbReference type="GO" id="GO:0042383">
    <property type="term" value="C:sarcolemma"/>
    <property type="evidence" value="ECO:0007669"/>
    <property type="project" value="TreeGrafter"/>
</dbReference>
<dbReference type="InterPro" id="IPR015925">
    <property type="entry name" value="Ryanodine_IP3_receptor"/>
</dbReference>
<evidence type="ECO:0000313" key="2">
    <source>
        <dbReference type="Proteomes" id="UP000749559"/>
    </source>
</evidence>
<dbReference type="EMBL" id="CAIIXF020000008">
    <property type="protein sequence ID" value="CAH1792829.1"/>
    <property type="molecule type" value="Genomic_DNA"/>
</dbReference>
<dbReference type="GO" id="GO:0014808">
    <property type="term" value="P:release of sequestered calcium ion into cytosol by sarcoplasmic reticulum"/>
    <property type="evidence" value="ECO:0007669"/>
    <property type="project" value="TreeGrafter"/>
</dbReference>
<name>A0A8S4PIG4_OWEFU</name>
<dbReference type="OrthoDB" id="7225608at2759"/>
<organism evidence="1 2">
    <name type="scientific">Owenia fusiformis</name>
    <name type="common">Polychaete worm</name>
    <dbReference type="NCBI Taxonomy" id="6347"/>
    <lineage>
        <taxon>Eukaryota</taxon>
        <taxon>Metazoa</taxon>
        <taxon>Spiralia</taxon>
        <taxon>Lophotrochozoa</taxon>
        <taxon>Annelida</taxon>
        <taxon>Polychaeta</taxon>
        <taxon>Sedentaria</taxon>
        <taxon>Canalipalpata</taxon>
        <taxon>Sabellida</taxon>
        <taxon>Oweniida</taxon>
        <taxon>Oweniidae</taxon>
        <taxon>Owenia</taxon>
    </lineage>
</organism>
<dbReference type="PANTHER" id="PTHR46399">
    <property type="entry name" value="B30.2/SPRY DOMAIN-CONTAINING PROTEIN"/>
    <property type="match status" value="1"/>
</dbReference>
<protein>
    <submittedName>
        <fullName evidence="1">Uncharacterized protein</fullName>
    </submittedName>
</protein>
<dbReference type="GO" id="GO:0030018">
    <property type="term" value="C:Z disc"/>
    <property type="evidence" value="ECO:0007669"/>
    <property type="project" value="TreeGrafter"/>
</dbReference>
<evidence type="ECO:0000313" key="1">
    <source>
        <dbReference type="EMBL" id="CAH1792829.1"/>
    </source>
</evidence>
<comment type="caution">
    <text evidence="1">The sequence shown here is derived from an EMBL/GenBank/DDBJ whole genome shotgun (WGS) entry which is preliminary data.</text>
</comment>
<dbReference type="GO" id="GO:0005790">
    <property type="term" value="C:smooth endoplasmic reticulum"/>
    <property type="evidence" value="ECO:0007669"/>
    <property type="project" value="TreeGrafter"/>
</dbReference>
<proteinExistence type="predicted"/>
<accession>A0A8S4PIG4</accession>